<dbReference type="OrthoDB" id="9763644at2"/>
<dbReference type="STRING" id="67386.AQI95_21150"/>
<protein>
    <recommendedName>
        <fullName evidence="1">DNA primase/polymerase bifunctional N-terminal domain-containing protein</fullName>
    </recommendedName>
</protein>
<evidence type="ECO:0000259" key="1">
    <source>
        <dbReference type="SMART" id="SM00943"/>
    </source>
</evidence>
<gene>
    <name evidence="2" type="ORF">AQI95_21150</name>
</gene>
<evidence type="ECO:0000313" key="3">
    <source>
        <dbReference type="Proteomes" id="UP000053127"/>
    </source>
</evidence>
<dbReference type="InterPro" id="IPR015330">
    <property type="entry name" value="DNA_primase/pol_bifunc_N"/>
</dbReference>
<feature type="domain" description="DNA primase/polymerase bifunctional N-terminal" evidence="1">
    <location>
        <begin position="16"/>
        <end position="194"/>
    </location>
</feature>
<dbReference type="SMART" id="SM00943">
    <property type="entry name" value="Prim-Pol"/>
    <property type="match status" value="1"/>
</dbReference>
<dbReference type="CDD" id="cd04859">
    <property type="entry name" value="Prim_Pol"/>
    <property type="match status" value="1"/>
</dbReference>
<dbReference type="SUPFAM" id="SSF56747">
    <property type="entry name" value="Prim-pol domain"/>
    <property type="match status" value="1"/>
</dbReference>
<comment type="caution">
    <text evidence="2">The sequence shown here is derived from an EMBL/GenBank/DDBJ whole genome shotgun (WGS) entry which is preliminary data.</text>
</comment>
<dbReference type="EMBL" id="LMWN01000032">
    <property type="protein sequence ID" value="KUN03949.1"/>
    <property type="molecule type" value="Genomic_DNA"/>
</dbReference>
<reference evidence="2 3" key="1">
    <citation type="submission" date="2015-10" db="EMBL/GenBank/DDBJ databases">
        <title>Draft genome sequence of Streptomyces yokosukanensis DSM 40224, type strain for the species Streptomyces yokosukanensis.</title>
        <authorList>
            <person name="Ruckert C."/>
            <person name="Winkler A."/>
            <person name="Kalinowski J."/>
            <person name="Kampfer P."/>
            <person name="Glaeser S."/>
        </authorList>
    </citation>
    <scope>NUCLEOTIDE SEQUENCE [LARGE SCALE GENOMIC DNA]</scope>
    <source>
        <strain evidence="2 3">DSM 40224</strain>
    </source>
</reference>
<dbReference type="Proteomes" id="UP000053127">
    <property type="component" value="Unassembled WGS sequence"/>
</dbReference>
<organism evidence="2 3">
    <name type="scientific">Streptomyces yokosukanensis</name>
    <dbReference type="NCBI Taxonomy" id="67386"/>
    <lineage>
        <taxon>Bacteria</taxon>
        <taxon>Bacillati</taxon>
        <taxon>Actinomycetota</taxon>
        <taxon>Actinomycetes</taxon>
        <taxon>Kitasatosporales</taxon>
        <taxon>Streptomycetaceae</taxon>
        <taxon>Streptomyces</taxon>
    </lineage>
</organism>
<evidence type="ECO:0000313" key="2">
    <source>
        <dbReference type="EMBL" id="KUN03949.1"/>
    </source>
</evidence>
<name>A0A101P2W4_9ACTN</name>
<dbReference type="AlphaFoldDB" id="A0A101P2W4"/>
<keyword evidence="3" id="KW-1185">Reference proteome</keyword>
<dbReference type="Pfam" id="PF09250">
    <property type="entry name" value="Prim-Pol"/>
    <property type="match status" value="1"/>
</dbReference>
<accession>A0A101P2W4</accession>
<dbReference type="RefSeq" id="WP_067125705.1">
    <property type="nucleotide sequence ID" value="NZ_KQ948213.1"/>
</dbReference>
<proteinExistence type="predicted"/>
<sequence>MTTEQQTAAETPLDGALWLVQREFAVFLADHPELPQCSGVGRGHDPATCDQRGKHPSVPFTRGHTTDAEQIRRQLAQRPQNIGVFVGGCRGPAGEQLIVIDSDRPGAIEDVAQARGQAWAPTMRVRTAKGYHDYLWAPAELKLGNGLGALKGEFDGDVRAGNAFVIGPGSLHASGVIYTLENPEQPPVHAPEWLTEALLARPEKPATPPVSGVVLSVERLDSYTRRVVQEECDAIASAPDGDQNNTLNTAAFNLGTLVGAGALGESEAREHLLAAARAGNHPDGRAIPTVESGLRAGIAEPRHPWPPVGREHARNDFSHVLVPDLADDELNDEEEPQQDRLIGKLPAAFYDRREVLKRIRQYAHAMCCSSDVVLYATLARLSGMVDHRVKVQTGVKKPASLNLFVGVIDTSGSNKSSSNEVSEDLLEAPEDRDFLDGVPLGTGEGIAEAMMGEVEREDFSQLDKKNNPKVIKAREQVRHNLYFYQDEGEGLIRIGSRDGSSLWPSIRSAWQSGTLGQTNASAERRRFIKRGTYAMGMVVGFQFTNALVVLRDSVTGTAQRFVWCVAIDPDIPMDPIPCPDIDFGGPQDVYGPTLMTMPDEIKRKIRTELVLRQAGKMQIDPLDTHANLAKTKLAGLLALLDGARLEITAEDWDLAEQMWATSCELRAAILQRASREEAAAAQAKRDERVEDAVKTHAAVARVDARLETRARWCVKKIREGVRREQLMEKASSKWRKEVPAGYEFALSKGWLVEDDEGRAEVGDGAP</sequence>